<comment type="caution">
    <text evidence="2">The sequence shown here is derived from an EMBL/GenBank/DDBJ whole genome shotgun (WGS) entry which is preliminary data.</text>
</comment>
<keyword evidence="3" id="KW-1185">Reference proteome</keyword>
<feature type="signal peptide" evidence="1">
    <location>
        <begin position="1"/>
        <end position="21"/>
    </location>
</feature>
<feature type="chain" id="PRO_5045807375" evidence="1">
    <location>
        <begin position="22"/>
        <end position="432"/>
    </location>
</feature>
<sequence length="432" mass="47442">MKQALLGLGLLASGLSSWPQAALAQSESLLLEPSLPADYDRGRNVSVTERARPDYDPLGLHVGSFLVFPQIQAGAGYSSNIYLDDSGERTDAPFVFLSPSVRAVSDWSRHRVQFRGSGTLRRFINESARNEDVFSIAADGRYDVSSEVAVSAEGQFAQFFESPLSGEVDPGVSALSNYQRASAGLRAEYRVGQIRAIAAVDRADFDFSNITLPDGTVRSQADRDRTIERLSGQLQYAWTPSASVYGRAFYTEIDYDQALANGNANRDSKGTGLIAGLNLDLAGFLRGIVGVGYLWREYHSPLYRDVQGFSAEARLEYFPSELTTVTLAGRRVIEDSNLGTSNAYFDTRLSARVDHELLRNLILYGQGEASFQNFIGTTDKSNVYRISSGARYLSSRDVALELGAAYGTRNSNSISRAEFDEFRVQASLILQR</sequence>
<dbReference type="Pfam" id="PF10082">
    <property type="entry name" value="BBP2_2"/>
    <property type="match status" value="1"/>
</dbReference>
<dbReference type="Proteomes" id="UP001548713">
    <property type="component" value="Unassembled WGS sequence"/>
</dbReference>
<keyword evidence="1" id="KW-0732">Signal</keyword>
<dbReference type="InterPro" id="IPR018759">
    <property type="entry name" value="BBP2_2"/>
</dbReference>
<accession>A0ABV2CZZ4</accession>
<protein>
    <submittedName>
        <fullName evidence="2">Outer membrane beta-barrel protein</fullName>
    </submittedName>
</protein>
<evidence type="ECO:0000313" key="3">
    <source>
        <dbReference type="Proteomes" id="UP001548713"/>
    </source>
</evidence>
<dbReference type="RefSeq" id="WP_353983655.1">
    <property type="nucleotide sequence ID" value="NZ_JBEWLY010000013.1"/>
</dbReference>
<gene>
    <name evidence="2" type="ORF">ABVV53_06885</name>
</gene>
<reference evidence="2 3" key="1">
    <citation type="submission" date="2024-07" db="EMBL/GenBank/DDBJ databases">
        <title>Novosphingobium kalidii RD2P27.</title>
        <authorList>
            <person name="Sun J.-Q."/>
        </authorList>
    </citation>
    <scope>NUCLEOTIDE SEQUENCE [LARGE SCALE GENOMIC DNA]</scope>
    <source>
        <strain evidence="2 3">RD2P27</strain>
    </source>
</reference>
<evidence type="ECO:0000313" key="2">
    <source>
        <dbReference type="EMBL" id="MET1755178.1"/>
    </source>
</evidence>
<evidence type="ECO:0000256" key="1">
    <source>
        <dbReference type="SAM" id="SignalP"/>
    </source>
</evidence>
<proteinExistence type="predicted"/>
<name>A0ABV2CZZ4_9SPHN</name>
<dbReference type="SUPFAM" id="SSF56935">
    <property type="entry name" value="Porins"/>
    <property type="match status" value="1"/>
</dbReference>
<organism evidence="2 3">
    <name type="scientific">Novosphingobium kalidii</name>
    <dbReference type="NCBI Taxonomy" id="3230299"/>
    <lineage>
        <taxon>Bacteria</taxon>
        <taxon>Pseudomonadati</taxon>
        <taxon>Pseudomonadota</taxon>
        <taxon>Alphaproteobacteria</taxon>
        <taxon>Sphingomonadales</taxon>
        <taxon>Sphingomonadaceae</taxon>
        <taxon>Novosphingobium</taxon>
    </lineage>
</organism>
<dbReference type="EMBL" id="JBEWLY010000013">
    <property type="protein sequence ID" value="MET1755178.1"/>
    <property type="molecule type" value="Genomic_DNA"/>
</dbReference>